<evidence type="ECO:0000256" key="9">
    <source>
        <dbReference type="ARBA" id="ARBA00023242"/>
    </source>
</evidence>
<comment type="caution">
    <text evidence="11">The sequence shown here is derived from an EMBL/GenBank/DDBJ whole genome shotgun (WGS) entry which is preliminary data.</text>
</comment>
<evidence type="ECO:0000256" key="8">
    <source>
        <dbReference type="ARBA" id="ARBA00022737"/>
    </source>
</evidence>
<evidence type="ECO:0000313" key="12">
    <source>
        <dbReference type="Proteomes" id="UP000439903"/>
    </source>
</evidence>
<proteinExistence type="inferred from homology"/>
<dbReference type="InterPro" id="IPR001680">
    <property type="entry name" value="WD40_rpt"/>
</dbReference>
<dbReference type="PANTHER" id="PTHR44111:SF1">
    <property type="entry name" value="ELONGATOR COMPLEX PROTEIN 2"/>
    <property type="match status" value="1"/>
</dbReference>
<dbReference type="PROSITE" id="PS50082">
    <property type="entry name" value="WD_REPEATS_2"/>
    <property type="match status" value="2"/>
</dbReference>
<dbReference type="GO" id="GO:0005737">
    <property type="term" value="C:cytoplasm"/>
    <property type="evidence" value="ECO:0007669"/>
    <property type="project" value="UniProtKB-SubCell"/>
</dbReference>
<reference evidence="11 12" key="1">
    <citation type="journal article" date="2019" name="Environ. Microbiol.">
        <title>At the nexus of three kingdoms: the genome of the mycorrhizal fungus Gigaspora margarita provides insights into plant, endobacterial and fungal interactions.</title>
        <authorList>
            <person name="Venice F."/>
            <person name="Ghignone S."/>
            <person name="Salvioli di Fossalunga A."/>
            <person name="Amselem J."/>
            <person name="Novero M."/>
            <person name="Xianan X."/>
            <person name="Sedzielewska Toro K."/>
            <person name="Morin E."/>
            <person name="Lipzen A."/>
            <person name="Grigoriev I.V."/>
            <person name="Henrissat B."/>
            <person name="Martin F.M."/>
            <person name="Bonfante P."/>
        </authorList>
    </citation>
    <scope>NUCLEOTIDE SEQUENCE [LARGE SCALE GENOMIC DNA]</scope>
    <source>
        <strain evidence="11 12">BEG34</strain>
    </source>
</reference>
<keyword evidence="6" id="KW-0963">Cytoplasm</keyword>
<feature type="repeat" description="WD" evidence="10">
    <location>
        <begin position="745"/>
        <end position="786"/>
    </location>
</feature>
<evidence type="ECO:0000256" key="2">
    <source>
        <dbReference type="ARBA" id="ARBA00004496"/>
    </source>
</evidence>
<dbReference type="InterPro" id="IPR020472">
    <property type="entry name" value="WD40_PAC1"/>
</dbReference>
<evidence type="ECO:0000256" key="1">
    <source>
        <dbReference type="ARBA" id="ARBA00004123"/>
    </source>
</evidence>
<protein>
    <recommendedName>
        <fullName evidence="5">Elongator complex protein 2</fullName>
    </recommendedName>
</protein>
<dbReference type="InterPro" id="IPR015943">
    <property type="entry name" value="WD40/YVTN_repeat-like_dom_sf"/>
</dbReference>
<evidence type="ECO:0000256" key="3">
    <source>
        <dbReference type="ARBA" id="ARBA00005043"/>
    </source>
</evidence>
<organism evidence="11 12">
    <name type="scientific">Gigaspora margarita</name>
    <dbReference type="NCBI Taxonomy" id="4874"/>
    <lineage>
        <taxon>Eukaryota</taxon>
        <taxon>Fungi</taxon>
        <taxon>Fungi incertae sedis</taxon>
        <taxon>Mucoromycota</taxon>
        <taxon>Glomeromycotina</taxon>
        <taxon>Glomeromycetes</taxon>
        <taxon>Diversisporales</taxon>
        <taxon>Gigasporaceae</taxon>
        <taxon>Gigaspora</taxon>
    </lineage>
</organism>
<evidence type="ECO:0000256" key="5">
    <source>
        <dbReference type="ARBA" id="ARBA00020267"/>
    </source>
</evidence>
<dbReference type="InterPro" id="IPR011047">
    <property type="entry name" value="Quinoprotein_ADH-like_sf"/>
</dbReference>
<evidence type="ECO:0000256" key="6">
    <source>
        <dbReference type="ARBA" id="ARBA00022490"/>
    </source>
</evidence>
<dbReference type="Proteomes" id="UP000439903">
    <property type="component" value="Unassembled WGS sequence"/>
</dbReference>
<dbReference type="SUPFAM" id="SSF50998">
    <property type="entry name" value="Quinoprotein alcohol dehydrogenase-like"/>
    <property type="match status" value="1"/>
</dbReference>
<gene>
    <name evidence="11" type="ORF">F8M41_017095</name>
</gene>
<evidence type="ECO:0000256" key="4">
    <source>
        <dbReference type="ARBA" id="ARBA00005881"/>
    </source>
</evidence>
<dbReference type="EMBL" id="WTPW01000387">
    <property type="protein sequence ID" value="KAF0516431.1"/>
    <property type="molecule type" value="Genomic_DNA"/>
</dbReference>
<dbReference type="InterPro" id="IPR011041">
    <property type="entry name" value="Quinoprot_gluc/sorb_DH_b-prop"/>
</dbReference>
<evidence type="ECO:0000256" key="10">
    <source>
        <dbReference type="PROSITE-ProRule" id="PRU00221"/>
    </source>
</evidence>
<comment type="similarity">
    <text evidence="4">Belongs to the WD repeat ELP2 family.</text>
</comment>
<dbReference type="AlphaFoldDB" id="A0A8H4ANG5"/>
<dbReference type="SUPFAM" id="SSF50974">
    <property type="entry name" value="Nitrous oxide reductase, N-terminal domain"/>
    <property type="match status" value="1"/>
</dbReference>
<dbReference type="InterPro" id="IPR011045">
    <property type="entry name" value="N2O_reductase_N"/>
</dbReference>
<dbReference type="GO" id="GO:0033588">
    <property type="term" value="C:elongator holoenzyme complex"/>
    <property type="evidence" value="ECO:0007669"/>
    <property type="project" value="InterPro"/>
</dbReference>
<keyword evidence="9" id="KW-0539">Nucleus</keyword>
<dbReference type="GO" id="GO:0002098">
    <property type="term" value="P:tRNA wobble uridine modification"/>
    <property type="evidence" value="ECO:0007669"/>
    <property type="project" value="InterPro"/>
</dbReference>
<evidence type="ECO:0000313" key="11">
    <source>
        <dbReference type="EMBL" id="KAF0516431.1"/>
    </source>
</evidence>
<dbReference type="UniPathway" id="UPA00988"/>
<dbReference type="InterPro" id="IPR037289">
    <property type="entry name" value="Elp2"/>
</dbReference>
<dbReference type="SMART" id="SM00320">
    <property type="entry name" value="WD40"/>
    <property type="match status" value="11"/>
</dbReference>
<dbReference type="Pfam" id="PF00400">
    <property type="entry name" value="WD40"/>
    <property type="match status" value="6"/>
</dbReference>
<comment type="pathway">
    <text evidence="3">tRNA modification; 5-methoxycarbonylmethyl-2-thiouridine-tRNA biosynthesis.</text>
</comment>
<name>A0A8H4ANG5_GIGMA</name>
<dbReference type="Gene3D" id="2.130.10.10">
    <property type="entry name" value="YVTN repeat-like/Quinoprotein amine dehydrogenase"/>
    <property type="match status" value="4"/>
</dbReference>
<dbReference type="SUPFAM" id="SSF50952">
    <property type="entry name" value="Soluble quinoprotein glucose dehydrogenase"/>
    <property type="match status" value="1"/>
</dbReference>
<dbReference type="PANTHER" id="PTHR44111">
    <property type="entry name" value="ELONGATOR COMPLEX PROTEIN 2"/>
    <property type="match status" value="1"/>
</dbReference>
<sequence length="895" mass="101070">MVSKVSNEFTSIGCNRVPQVAAWGKDGMVAFGAYNYVALYYPEDPECRGIISTLVGHNDRVNCVDFIYRGEELNQRNIAIISGSADRTARVWKLTKDKKWVNSAILESHGGSVNTIGVIRAKSIIVDKDLIVTGSADGAIKVWERSIDDDVHDSIKCLQTINLEKKYPMALALSYLPESKIPILACGSTNKKILLYIQKDGVFIPSLTLQGHENWIRSLSFATYTALPLSNCTITSSNSDSTIQEQYKLKDGDLLLASASQDKYVRLWRVSYNGEVSGSFDNEEVTNGKSKEKKSLKELLENLPDDTMDTLSFDKKVQLHTKAHIIDVDMSSIKERYSVMFEALLMGHDDWVYSVCWQPPTSIMDKEGNARYHQPMSILTSSSDKSMMVWKPDQETGVWVNLVRVGEIGGYALGFFGGLFGPKGNYILAHGHTGAFHLWKNLSSDHDWQPQISISGCFNSVQDITWDPTFKYLVSVSLDQTTRLFAPWIRQFNNDQTEDVQVSEKQNSIVTTWHEIGRPQIHGYDIQCIAFVNQWRFVSGADEKILRVFDAPKTFVQSLSKLLGEEVSEELESRPLGANLPPLGLSNKAIFNYDVEKLSTPSEDDELLIRRQTFTETLTTPSSLKILEKPPFEEQLLQNTLWPEIDKLYGHGYELISVGASHDGKYVACACKATTPEDAIIRLYNTTTWKEQSNGSLKSHSLTVTKIRFSHSDKLILSVSRDRTWSLFEKCEGNEATPYKFISKNKAHARIIWDCSWSHDDLLFATASRDKTIKIWNRDTTSQSQDQNQWHCITTLKFNDAVTAIDFAPRFIGEKYLIAIGLENGQILCYQSNQMLIDKWNLIIDIDRDKCHAASVNRLTFRSTNALSTNSDRVNRLQLASCGSDWSVRILNLDF</sequence>
<keyword evidence="8" id="KW-0677">Repeat</keyword>
<keyword evidence="7 10" id="KW-0853">WD repeat</keyword>
<dbReference type="OrthoDB" id="27911at2759"/>
<comment type="subcellular location">
    <subcellularLocation>
        <location evidence="2">Cytoplasm</location>
    </subcellularLocation>
    <subcellularLocation>
        <location evidence="1">Nucleus</location>
    </subcellularLocation>
</comment>
<dbReference type="FunFam" id="2.130.10.10:FF:000400">
    <property type="entry name" value="Elongator acetyltransferase complex subunit 2"/>
    <property type="match status" value="1"/>
</dbReference>
<dbReference type="PRINTS" id="PR00320">
    <property type="entry name" value="GPROTEINBRPT"/>
</dbReference>
<dbReference type="PROSITE" id="PS50294">
    <property type="entry name" value="WD_REPEATS_REGION"/>
    <property type="match status" value="1"/>
</dbReference>
<accession>A0A8H4ANG5</accession>
<dbReference type="GO" id="GO:0005634">
    <property type="term" value="C:nucleus"/>
    <property type="evidence" value="ECO:0007669"/>
    <property type="project" value="UniProtKB-SubCell"/>
</dbReference>
<feature type="repeat" description="WD" evidence="10">
    <location>
        <begin position="127"/>
        <end position="144"/>
    </location>
</feature>
<evidence type="ECO:0000256" key="7">
    <source>
        <dbReference type="ARBA" id="ARBA00022574"/>
    </source>
</evidence>
<keyword evidence="12" id="KW-1185">Reference proteome</keyword>